<comment type="caution">
    <text evidence="3">The sequence shown here is derived from an EMBL/GenBank/DDBJ whole genome shotgun (WGS) entry which is preliminary data.</text>
</comment>
<proteinExistence type="predicted"/>
<evidence type="ECO:0000313" key="3">
    <source>
        <dbReference type="EMBL" id="KAF4663474.1"/>
    </source>
</evidence>
<feature type="compositionally biased region" description="Basic and acidic residues" evidence="1">
    <location>
        <begin position="536"/>
        <end position="548"/>
    </location>
</feature>
<gene>
    <name evidence="3" type="ORF">FOZ61_001638</name>
</gene>
<accession>A0A7J6LW74</accession>
<dbReference type="InterPro" id="IPR050817">
    <property type="entry name" value="DjlA_DnaK_co-chaperone"/>
</dbReference>
<dbReference type="InterPro" id="IPR036869">
    <property type="entry name" value="J_dom_sf"/>
</dbReference>
<evidence type="ECO:0000259" key="2">
    <source>
        <dbReference type="PROSITE" id="PS50076"/>
    </source>
</evidence>
<dbReference type="SMART" id="SM00271">
    <property type="entry name" value="DnaJ"/>
    <property type="match status" value="1"/>
</dbReference>
<dbReference type="InterPro" id="IPR018253">
    <property type="entry name" value="DnaJ_domain_CS"/>
</dbReference>
<evidence type="ECO:0000313" key="4">
    <source>
        <dbReference type="Proteomes" id="UP000570595"/>
    </source>
</evidence>
<feature type="region of interest" description="Disordered" evidence="1">
    <location>
        <begin position="580"/>
        <end position="616"/>
    </location>
</feature>
<organism evidence="3 4">
    <name type="scientific">Perkinsus olseni</name>
    <name type="common">Perkinsus atlanticus</name>
    <dbReference type="NCBI Taxonomy" id="32597"/>
    <lineage>
        <taxon>Eukaryota</taxon>
        <taxon>Sar</taxon>
        <taxon>Alveolata</taxon>
        <taxon>Perkinsozoa</taxon>
        <taxon>Perkinsea</taxon>
        <taxon>Perkinsida</taxon>
        <taxon>Perkinsidae</taxon>
        <taxon>Perkinsus</taxon>
    </lineage>
</organism>
<feature type="region of interest" description="Disordered" evidence="1">
    <location>
        <begin position="99"/>
        <end position="149"/>
    </location>
</feature>
<feature type="compositionally biased region" description="Low complexity" evidence="1">
    <location>
        <begin position="499"/>
        <end position="513"/>
    </location>
</feature>
<dbReference type="Proteomes" id="UP000570595">
    <property type="component" value="Unassembled WGS sequence"/>
</dbReference>
<sequence>MRRRDLSFLVKMAVNLGAVDLSQNHYDVLEVNARTVTQADMKRNYRRLCLKYHPDKGGPQATDQFHRVKVAYDTLSDPRKKVKFDHAYFYARHSAPRNFKRIPEPSPVEPSSKRPRVVPRAAAASATTSSSGMNSPSESISGSVSPPSEDVTLDLAAVSITKLKSMAEARGIDISTCIEKADIIAAIRKACSAGAGPAGAEGSANKKGKRGGSTDAASEAPQPPTENLSSRGPPTEPTGAENGGNRTRLAAYVKEIEAHKSEIGLSSESLGVFTGIVERLSRLQRMLDSSAAYATDHSSALSDLQARMEAHRVASRARGEHTGSGSTASLRGRFGSAIQNHLGSLVSGANAMDEVKKALANLSDRLRGVMKDIKRSDAELIVSTRGISSEIRRYQELTRKLSKEGETKESAVSSDEPSGGSGRKQEATTDAGGKDSKKMNINRLAGFKDVDGTLPFESGRSWADLLAPGARLPQTKVDTKTPVSGASTKRRESAHNGRGRLSSATASTATGSLLPGGGRVEPAQRTETSQGGGDTMKLERVGPERSDHGGNITVRIPESWKPGRRVQFNTEFGVVRFVPPGSSGPGDLMTFDPSTRMVRRRPSSSSRRPPVDPPKVVWEDGKEFVLLD</sequence>
<evidence type="ECO:0000256" key="1">
    <source>
        <dbReference type="SAM" id="MobiDB-lite"/>
    </source>
</evidence>
<feature type="region of interest" description="Disordered" evidence="1">
    <location>
        <begin position="473"/>
        <end position="556"/>
    </location>
</feature>
<dbReference type="PROSITE" id="PS50076">
    <property type="entry name" value="DNAJ_2"/>
    <property type="match status" value="1"/>
</dbReference>
<dbReference type="AlphaFoldDB" id="A0A7J6LW74"/>
<feature type="compositionally biased region" description="Low complexity" evidence="1">
    <location>
        <begin position="121"/>
        <end position="148"/>
    </location>
</feature>
<dbReference type="PANTHER" id="PTHR24074">
    <property type="entry name" value="CO-CHAPERONE PROTEIN DJLA"/>
    <property type="match status" value="1"/>
</dbReference>
<feature type="compositionally biased region" description="Basic and acidic residues" evidence="1">
    <location>
        <begin position="400"/>
        <end position="409"/>
    </location>
</feature>
<feature type="compositionally biased region" description="Basic and acidic residues" evidence="1">
    <location>
        <begin position="423"/>
        <end position="437"/>
    </location>
</feature>
<feature type="region of interest" description="Disordered" evidence="1">
    <location>
        <begin position="194"/>
        <end position="246"/>
    </location>
</feature>
<dbReference type="InterPro" id="IPR001623">
    <property type="entry name" value="DnaJ_domain"/>
</dbReference>
<reference evidence="3 4" key="1">
    <citation type="submission" date="2020-04" db="EMBL/GenBank/DDBJ databases">
        <title>Perkinsus olseni comparative genomics.</title>
        <authorList>
            <person name="Bogema D.R."/>
        </authorList>
    </citation>
    <scope>NUCLEOTIDE SEQUENCE [LARGE SCALE GENOMIC DNA]</scope>
    <source>
        <strain evidence="3">ATCC PRA-179</strain>
    </source>
</reference>
<dbReference type="Pfam" id="PF00226">
    <property type="entry name" value="DnaJ"/>
    <property type="match status" value="1"/>
</dbReference>
<dbReference type="Gene3D" id="1.10.287.110">
    <property type="entry name" value="DnaJ domain"/>
    <property type="match status" value="1"/>
</dbReference>
<feature type="region of interest" description="Disordered" evidence="1">
    <location>
        <begin position="400"/>
        <end position="437"/>
    </location>
</feature>
<feature type="domain" description="J" evidence="2">
    <location>
        <begin position="24"/>
        <end position="88"/>
    </location>
</feature>
<name>A0A7J6LW74_PEROL</name>
<protein>
    <recommendedName>
        <fullName evidence="2">J domain-containing protein</fullName>
    </recommendedName>
</protein>
<dbReference type="EMBL" id="JABAHT010000141">
    <property type="protein sequence ID" value="KAF4663474.1"/>
    <property type="molecule type" value="Genomic_DNA"/>
</dbReference>
<dbReference type="CDD" id="cd06257">
    <property type="entry name" value="DnaJ"/>
    <property type="match status" value="1"/>
</dbReference>
<dbReference type="OrthoDB" id="10250354at2759"/>
<dbReference type="SUPFAM" id="SSF46565">
    <property type="entry name" value="Chaperone J-domain"/>
    <property type="match status" value="1"/>
</dbReference>
<feature type="compositionally biased region" description="Low complexity" evidence="1">
    <location>
        <begin position="194"/>
        <end position="203"/>
    </location>
</feature>
<dbReference type="PROSITE" id="PS00636">
    <property type="entry name" value="DNAJ_1"/>
    <property type="match status" value="1"/>
</dbReference>